<dbReference type="AlphaFoldDB" id="A0A175YG90"/>
<reference evidence="1" key="2">
    <citation type="submission" date="2022-03" db="EMBL/GenBank/DDBJ databases">
        <title>Draft title - Genomic analysis of global carrot germplasm unveils the trajectory of domestication and the origin of high carotenoid orange carrot.</title>
        <authorList>
            <person name="Iorizzo M."/>
            <person name="Ellison S."/>
            <person name="Senalik D."/>
            <person name="Macko-Podgorni A."/>
            <person name="Grzebelus D."/>
            <person name="Bostan H."/>
            <person name="Rolling W."/>
            <person name="Curaba J."/>
            <person name="Simon P."/>
        </authorList>
    </citation>
    <scope>NUCLEOTIDE SEQUENCE</scope>
    <source>
        <tissue evidence="1">Leaf</tissue>
    </source>
</reference>
<evidence type="ECO:0000313" key="1">
    <source>
        <dbReference type="EMBL" id="WOH15533.1"/>
    </source>
</evidence>
<gene>
    <name evidence="1" type="ORF">DCAR_0935075</name>
</gene>
<accession>A0A175YG90</accession>
<dbReference type="Gramene" id="KZM82629">
    <property type="protein sequence ID" value="KZM82629"/>
    <property type="gene ID" value="DCAR_030198"/>
</dbReference>
<sequence length="190" mass="21753">MASSQAANQAAKRKRFQDIKNTIVDEIYNLVIASNAFVTEVESTSEQFSGIFQDMEKRQSELIHQAVLINEKYGSIADLVEEKKKPKIGEVSSSFETLPISYSNSTNRFLDDSECSLQRHVENTNKALETIINKFNKSVETWKKKYEELKEQAKVLENNRTLHRMKVNQFRSVLYSFIPGVDSSDSDESD</sequence>
<proteinExistence type="predicted"/>
<reference evidence="1" key="1">
    <citation type="journal article" date="2016" name="Nat. Genet.">
        <title>A high-quality carrot genome assembly provides new insights into carotenoid accumulation and asterid genome evolution.</title>
        <authorList>
            <person name="Iorizzo M."/>
            <person name="Ellison S."/>
            <person name="Senalik D."/>
            <person name="Zeng P."/>
            <person name="Satapoomin P."/>
            <person name="Huang J."/>
            <person name="Bowman M."/>
            <person name="Iovene M."/>
            <person name="Sanseverino W."/>
            <person name="Cavagnaro P."/>
            <person name="Yildiz M."/>
            <person name="Macko-Podgorni A."/>
            <person name="Moranska E."/>
            <person name="Grzebelus E."/>
            <person name="Grzebelus D."/>
            <person name="Ashrafi H."/>
            <person name="Zheng Z."/>
            <person name="Cheng S."/>
            <person name="Spooner D."/>
            <person name="Van Deynze A."/>
            <person name="Simon P."/>
        </authorList>
    </citation>
    <scope>NUCLEOTIDE SEQUENCE</scope>
    <source>
        <tissue evidence="1">Leaf</tissue>
    </source>
</reference>
<name>A0A175YG90_DAUCS</name>
<keyword evidence="2" id="KW-1185">Reference proteome</keyword>
<organism evidence="1 2">
    <name type="scientific">Daucus carota subsp. sativus</name>
    <name type="common">Carrot</name>
    <dbReference type="NCBI Taxonomy" id="79200"/>
    <lineage>
        <taxon>Eukaryota</taxon>
        <taxon>Viridiplantae</taxon>
        <taxon>Streptophyta</taxon>
        <taxon>Embryophyta</taxon>
        <taxon>Tracheophyta</taxon>
        <taxon>Spermatophyta</taxon>
        <taxon>Magnoliopsida</taxon>
        <taxon>eudicotyledons</taxon>
        <taxon>Gunneridae</taxon>
        <taxon>Pentapetalae</taxon>
        <taxon>asterids</taxon>
        <taxon>campanulids</taxon>
        <taxon>Apiales</taxon>
        <taxon>Apiaceae</taxon>
        <taxon>Apioideae</taxon>
        <taxon>Scandiceae</taxon>
        <taxon>Daucinae</taxon>
        <taxon>Daucus</taxon>
        <taxon>Daucus sect. Daucus</taxon>
    </lineage>
</organism>
<protein>
    <submittedName>
        <fullName evidence="1">Uncharacterized protein</fullName>
    </submittedName>
</protein>
<dbReference type="EMBL" id="CP093351">
    <property type="protein sequence ID" value="WOH15533.1"/>
    <property type="molecule type" value="Genomic_DNA"/>
</dbReference>
<dbReference type="Proteomes" id="UP000077755">
    <property type="component" value="Chromosome 9"/>
</dbReference>
<evidence type="ECO:0000313" key="2">
    <source>
        <dbReference type="Proteomes" id="UP000077755"/>
    </source>
</evidence>